<reference evidence="1 2" key="1">
    <citation type="journal article" date="2019" name="Nat. Ecol. Evol.">
        <title>Megaphylogeny resolves global patterns of mushroom evolution.</title>
        <authorList>
            <person name="Varga T."/>
            <person name="Krizsan K."/>
            <person name="Foldi C."/>
            <person name="Dima B."/>
            <person name="Sanchez-Garcia M."/>
            <person name="Sanchez-Ramirez S."/>
            <person name="Szollosi G.J."/>
            <person name="Szarkandi J.G."/>
            <person name="Papp V."/>
            <person name="Albert L."/>
            <person name="Andreopoulos W."/>
            <person name="Angelini C."/>
            <person name="Antonin V."/>
            <person name="Barry K.W."/>
            <person name="Bougher N.L."/>
            <person name="Buchanan P."/>
            <person name="Buyck B."/>
            <person name="Bense V."/>
            <person name="Catcheside P."/>
            <person name="Chovatia M."/>
            <person name="Cooper J."/>
            <person name="Damon W."/>
            <person name="Desjardin D."/>
            <person name="Finy P."/>
            <person name="Geml J."/>
            <person name="Haridas S."/>
            <person name="Hughes K."/>
            <person name="Justo A."/>
            <person name="Karasinski D."/>
            <person name="Kautmanova I."/>
            <person name="Kiss B."/>
            <person name="Kocsube S."/>
            <person name="Kotiranta H."/>
            <person name="LaButti K.M."/>
            <person name="Lechner B.E."/>
            <person name="Liimatainen K."/>
            <person name="Lipzen A."/>
            <person name="Lukacs Z."/>
            <person name="Mihaltcheva S."/>
            <person name="Morgado L.N."/>
            <person name="Niskanen T."/>
            <person name="Noordeloos M.E."/>
            <person name="Ohm R.A."/>
            <person name="Ortiz-Santana B."/>
            <person name="Ovrebo C."/>
            <person name="Racz N."/>
            <person name="Riley R."/>
            <person name="Savchenko A."/>
            <person name="Shiryaev A."/>
            <person name="Soop K."/>
            <person name="Spirin V."/>
            <person name="Szebenyi C."/>
            <person name="Tomsovsky M."/>
            <person name="Tulloss R.E."/>
            <person name="Uehling J."/>
            <person name="Grigoriev I.V."/>
            <person name="Vagvolgyi C."/>
            <person name="Papp T."/>
            <person name="Martin F.M."/>
            <person name="Miettinen O."/>
            <person name="Hibbett D.S."/>
            <person name="Nagy L.G."/>
        </authorList>
    </citation>
    <scope>NUCLEOTIDE SEQUENCE [LARGE SCALE GENOMIC DNA]</scope>
    <source>
        <strain evidence="1 2">FP101781</strain>
    </source>
</reference>
<evidence type="ECO:0000313" key="2">
    <source>
        <dbReference type="Proteomes" id="UP000298030"/>
    </source>
</evidence>
<proteinExistence type="predicted"/>
<comment type="caution">
    <text evidence="1">The sequence shown here is derived from an EMBL/GenBank/DDBJ whole genome shotgun (WGS) entry which is preliminary data.</text>
</comment>
<dbReference type="EMBL" id="QPFP01000475">
    <property type="protein sequence ID" value="TEB10253.1"/>
    <property type="molecule type" value="Genomic_DNA"/>
</dbReference>
<dbReference type="AlphaFoldDB" id="A0A4Y7RN06"/>
<accession>A0A4Y7RN06</accession>
<gene>
    <name evidence="1" type="ORF">FA13DRAFT_1033931</name>
</gene>
<name>A0A4Y7RN06_COPMI</name>
<organism evidence="1 2">
    <name type="scientific">Coprinellus micaceus</name>
    <name type="common">Glistening ink-cap mushroom</name>
    <name type="synonym">Coprinus micaceus</name>
    <dbReference type="NCBI Taxonomy" id="71717"/>
    <lineage>
        <taxon>Eukaryota</taxon>
        <taxon>Fungi</taxon>
        <taxon>Dikarya</taxon>
        <taxon>Basidiomycota</taxon>
        <taxon>Agaricomycotina</taxon>
        <taxon>Agaricomycetes</taxon>
        <taxon>Agaricomycetidae</taxon>
        <taxon>Agaricales</taxon>
        <taxon>Agaricineae</taxon>
        <taxon>Psathyrellaceae</taxon>
        <taxon>Coprinellus</taxon>
    </lineage>
</organism>
<dbReference type="Proteomes" id="UP000298030">
    <property type="component" value="Unassembled WGS sequence"/>
</dbReference>
<protein>
    <submittedName>
        <fullName evidence="1">Uncharacterized protein</fullName>
    </submittedName>
</protein>
<keyword evidence="2" id="KW-1185">Reference proteome</keyword>
<sequence length="93" mass="10531">MACLPGSSTRTALCLLSRCSITTVNSYFYIIQLPVDRRVKYTDSIGTHRPWIRDATSCSFQGKTSRIYMRGMRLKRVLEVVDVGCNSKNSMFA</sequence>
<evidence type="ECO:0000313" key="1">
    <source>
        <dbReference type="EMBL" id="TEB10253.1"/>
    </source>
</evidence>